<evidence type="ECO:0000313" key="6">
    <source>
        <dbReference type="EMBL" id="WCO67819.1"/>
    </source>
</evidence>
<evidence type="ECO:0000256" key="2">
    <source>
        <dbReference type="ARBA" id="ARBA00022598"/>
    </source>
</evidence>
<evidence type="ECO:0000259" key="5">
    <source>
        <dbReference type="Pfam" id="PF13193"/>
    </source>
</evidence>
<evidence type="ECO:0000259" key="4">
    <source>
        <dbReference type="Pfam" id="PF00501"/>
    </source>
</evidence>
<dbReference type="Proteomes" id="UP001216390">
    <property type="component" value="Chromosome"/>
</dbReference>
<gene>
    <name evidence="6" type="ORF">PO878_03660</name>
</gene>
<feature type="region of interest" description="Disordered" evidence="3">
    <location>
        <begin position="374"/>
        <end position="393"/>
    </location>
</feature>
<feature type="domain" description="AMP-binding enzyme C-terminal" evidence="5">
    <location>
        <begin position="447"/>
        <end position="519"/>
    </location>
</feature>
<dbReference type="EMBL" id="CP116942">
    <property type="protein sequence ID" value="WCO67819.1"/>
    <property type="molecule type" value="Genomic_DNA"/>
</dbReference>
<name>A0AAE9Y6W8_9ACTN</name>
<evidence type="ECO:0000313" key="7">
    <source>
        <dbReference type="Proteomes" id="UP001216390"/>
    </source>
</evidence>
<dbReference type="KEGG" id="ima:PO878_03660"/>
<dbReference type="Pfam" id="PF13193">
    <property type="entry name" value="AMP-binding_C"/>
    <property type="match status" value="1"/>
</dbReference>
<keyword evidence="2" id="KW-0436">Ligase</keyword>
<evidence type="ECO:0000256" key="3">
    <source>
        <dbReference type="SAM" id="MobiDB-lite"/>
    </source>
</evidence>
<organism evidence="6 7">
    <name type="scientific">Iamia majanohamensis</name>
    <dbReference type="NCBI Taxonomy" id="467976"/>
    <lineage>
        <taxon>Bacteria</taxon>
        <taxon>Bacillati</taxon>
        <taxon>Actinomycetota</taxon>
        <taxon>Acidimicrobiia</taxon>
        <taxon>Acidimicrobiales</taxon>
        <taxon>Iamiaceae</taxon>
        <taxon>Iamia</taxon>
    </lineage>
</organism>
<sequence>MTDAPPVVSAREADAHREAGWWADETIADAVDAHAEQQPERAAYQGPDPVTWTELADATRRLGAQLVDLGVEPGARVAVWFPDGPLVHLALLAVERAGCTAVGVGARSGRREVVHLLRRTGARVVLTDARRADDAQRAVGAVAPDGTPPLVVTLEGPAAAPRAAVGGERLPAGDATALAGRRTGADDVFLINTTSGTTGLPKCVVHTQNRWRYFHQKAVAHGALTSEDVVLAAVPAPFGFGLWTSHVTPLLLGAPTVLLERFTPEQAGAAIERERVTVLCCVSTQFIMMLTTPGLEDHDLSSLRVMFTGGEAVPYERARAFEEATGATILQFYGSNETGLLSGTTLDDPPDRRLRTAGRVVSEMQVRLFDDGEDVTASGRGQPGCRGPATSLGYLDDDEANAELLTDDGWMLMGDIVEVDEDGYLTVVGRTSDLIIRGGKNISAAQVEADVATHPEVAQVAVVAMPDPVFGERACAYVEVVAGASLELADLVRHLVASGVSKELLPERLVVVDELPRSSGAKVAKGELRADIRRRLEAEAAAQGPARTREGAR</sequence>
<dbReference type="AlphaFoldDB" id="A0AAE9Y6W8"/>
<accession>A0AAE9Y6W8</accession>
<dbReference type="InterPro" id="IPR025110">
    <property type="entry name" value="AMP-bd_C"/>
</dbReference>
<dbReference type="PANTHER" id="PTHR43201:SF5">
    <property type="entry name" value="MEDIUM-CHAIN ACYL-COA LIGASE ACSF2, MITOCHONDRIAL"/>
    <property type="match status" value="1"/>
</dbReference>
<protein>
    <submittedName>
        <fullName evidence="6">Class I adenylate-forming enzyme family protein</fullName>
    </submittedName>
</protein>
<dbReference type="SUPFAM" id="SSF56801">
    <property type="entry name" value="Acetyl-CoA synthetase-like"/>
    <property type="match status" value="1"/>
</dbReference>
<dbReference type="InterPro" id="IPR000873">
    <property type="entry name" value="AMP-dep_synth/lig_dom"/>
</dbReference>
<dbReference type="GO" id="GO:0006631">
    <property type="term" value="P:fatty acid metabolic process"/>
    <property type="evidence" value="ECO:0007669"/>
    <property type="project" value="TreeGrafter"/>
</dbReference>
<dbReference type="GO" id="GO:0031956">
    <property type="term" value="F:medium-chain fatty acid-CoA ligase activity"/>
    <property type="evidence" value="ECO:0007669"/>
    <property type="project" value="TreeGrafter"/>
</dbReference>
<feature type="domain" description="AMP-dependent synthetase/ligase" evidence="4">
    <location>
        <begin position="32"/>
        <end position="395"/>
    </location>
</feature>
<comment type="similarity">
    <text evidence="1">Belongs to the ATP-dependent AMP-binding enzyme family.</text>
</comment>
<proteinExistence type="inferred from homology"/>
<evidence type="ECO:0000256" key="1">
    <source>
        <dbReference type="ARBA" id="ARBA00006432"/>
    </source>
</evidence>
<dbReference type="InterPro" id="IPR042099">
    <property type="entry name" value="ANL_N_sf"/>
</dbReference>
<keyword evidence="7" id="KW-1185">Reference proteome</keyword>
<dbReference type="Gene3D" id="3.30.300.30">
    <property type="match status" value="1"/>
</dbReference>
<dbReference type="InterPro" id="IPR020845">
    <property type="entry name" value="AMP-binding_CS"/>
</dbReference>
<dbReference type="Gene3D" id="3.40.50.12780">
    <property type="entry name" value="N-terminal domain of ligase-like"/>
    <property type="match status" value="1"/>
</dbReference>
<dbReference type="PROSITE" id="PS00455">
    <property type="entry name" value="AMP_BINDING"/>
    <property type="match status" value="1"/>
</dbReference>
<dbReference type="Pfam" id="PF00501">
    <property type="entry name" value="AMP-binding"/>
    <property type="match status" value="1"/>
</dbReference>
<dbReference type="InterPro" id="IPR045851">
    <property type="entry name" value="AMP-bd_C_sf"/>
</dbReference>
<dbReference type="RefSeq" id="WP_272737338.1">
    <property type="nucleotide sequence ID" value="NZ_CP116942.1"/>
</dbReference>
<reference evidence="6" key="1">
    <citation type="submission" date="2023-01" db="EMBL/GenBank/DDBJ databases">
        <title>The diversity of Class Acidimicrobiia in South China Sea sediment environments and the proposal of Iamia marina sp. nov., a novel species of the genus Iamia.</title>
        <authorList>
            <person name="He Y."/>
            <person name="Tian X."/>
        </authorList>
    </citation>
    <scope>NUCLEOTIDE SEQUENCE</scope>
    <source>
        <strain evidence="6">DSM 19957</strain>
    </source>
</reference>
<dbReference type="PANTHER" id="PTHR43201">
    <property type="entry name" value="ACYL-COA SYNTHETASE"/>
    <property type="match status" value="1"/>
</dbReference>